<keyword evidence="4" id="KW-0963">Cytoplasm</keyword>
<evidence type="ECO:0000256" key="2">
    <source>
        <dbReference type="ARBA" id="ARBA00004496"/>
    </source>
</evidence>
<comment type="caution">
    <text evidence="15">The sequence shown here is derived from an EMBL/GenBank/DDBJ whole genome shotgun (WGS) entry which is preliminary data.</text>
</comment>
<feature type="domain" description="Peptidase M14" evidence="14">
    <location>
        <begin position="151"/>
        <end position="540"/>
    </location>
</feature>
<dbReference type="PANTHER" id="PTHR12756">
    <property type="entry name" value="CYTOSOLIC CARBOXYPEPTIDASE"/>
    <property type="match status" value="1"/>
</dbReference>
<feature type="region of interest" description="Disordered" evidence="13">
    <location>
        <begin position="679"/>
        <end position="700"/>
    </location>
</feature>
<dbReference type="InParanoid" id="A0A5N4AZ28"/>
<dbReference type="PROSITE" id="PS52035">
    <property type="entry name" value="PEPTIDASE_M14"/>
    <property type="match status" value="1"/>
</dbReference>
<comment type="cofactor">
    <cofactor evidence="1">
        <name>Zn(2+)</name>
        <dbReference type="ChEBI" id="CHEBI:29105"/>
    </cofactor>
</comment>
<dbReference type="AlphaFoldDB" id="A0A5N4AZ28"/>
<evidence type="ECO:0000256" key="3">
    <source>
        <dbReference type="ARBA" id="ARBA00005988"/>
    </source>
</evidence>
<evidence type="ECO:0000256" key="13">
    <source>
        <dbReference type="SAM" id="MobiDB-lite"/>
    </source>
</evidence>
<evidence type="ECO:0000256" key="8">
    <source>
        <dbReference type="ARBA" id="ARBA00022833"/>
    </source>
</evidence>
<dbReference type="Pfam" id="PF00246">
    <property type="entry name" value="Peptidase_M14"/>
    <property type="match status" value="1"/>
</dbReference>
<evidence type="ECO:0000256" key="1">
    <source>
        <dbReference type="ARBA" id="ARBA00001947"/>
    </source>
</evidence>
<feature type="compositionally biased region" description="Basic residues" evidence="13">
    <location>
        <begin position="810"/>
        <end position="823"/>
    </location>
</feature>
<proteinExistence type="inferred from homology"/>
<evidence type="ECO:0000313" key="16">
    <source>
        <dbReference type="Proteomes" id="UP000327044"/>
    </source>
</evidence>
<evidence type="ECO:0000313" key="15">
    <source>
        <dbReference type="EMBL" id="KAB0802410.1"/>
    </source>
</evidence>
<dbReference type="GO" id="GO:0006508">
    <property type="term" value="P:proteolysis"/>
    <property type="evidence" value="ECO:0007669"/>
    <property type="project" value="UniProtKB-KW"/>
</dbReference>
<reference evidence="15 16" key="1">
    <citation type="journal article" date="2018" name="Elife">
        <title>Firefly genomes illuminate parallel origins of bioluminescence in beetles.</title>
        <authorList>
            <person name="Fallon T.R."/>
            <person name="Lower S.E."/>
            <person name="Chang C.H."/>
            <person name="Bessho-Uehara M."/>
            <person name="Martin G.J."/>
            <person name="Bewick A.J."/>
            <person name="Behringer M."/>
            <person name="Debat H.J."/>
            <person name="Wong I."/>
            <person name="Day J.C."/>
            <person name="Suvorov A."/>
            <person name="Silva C.J."/>
            <person name="Stanger-Hall K.F."/>
            <person name="Hall D.W."/>
            <person name="Schmitz R.J."/>
            <person name="Nelson D.R."/>
            <person name="Lewis S.M."/>
            <person name="Shigenobu S."/>
            <person name="Bybee S.M."/>
            <person name="Larracuente A.M."/>
            <person name="Oba Y."/>
            <person name="Weng J.K."/>
        </authorList>
    </citation>
    <scope>NUCLEOTIDE SEQUENCE [LARGE SCALE GENOMIC DNA]</scope>
    <source>
        <strain evidence="15">1611_PpyrPB1</strain>
        <tissue evidence="15">Whole body</tissue>
    </source>
</reference>
<dbReference type="GO" id="GO:0005737">
    <property type="term" value="C:cytoplasm"/>
    <property type="evidence" value="ECO:0007669"/>
    <property type="project" value="UniProtKB-SubCell"/>
</dbReference>
<protein>
    <recommendedName>
        <fullName evidence="11">tubulin-glutamate carboxypeptidase</fullName>
        <ecNumber evidence="11">3.4.17.24</ecNumber>
    </recommendedName>
</protein>
<evidence type="ECO:0000259" key="14">
    <source>
        <dbReference type="PROSITE" id="PS52035"/>
    </source>
</evidence>
<dbReference type="InterPro" id="IPR050821">
    <property type="entry name" value="Cytosolic_carboxypeptidase"/>
</dbReference>
<dbReference type="CDD" id="cd06236">
    <property type="entry name" value="M14_AGBL5_like"/>
    <property type="match status" value="1"/>
</dbReference>
<feature type="region of interest" description="Disordered" evidence="13">
    <location>
        <begin position="791"/>
        <end position="823"/>
    </location>
</feature>
<dbReference type="PANTHER" id="PTHR12756:SF12">
    <property type="entry name" value="CYTOSOLIC CARBOXYPEPTIDASE-LIKE PROTEIN 5"/>
    <property type="match status" value="1"/>
</dbReference>
<keyword evidence="7" id="KW-0378">Hydrolase</keyword>
<gene>
    <name evidence="15" type="ORF">PPYR_04596</name>
</gene>
<accession>A0A5N4AZ28</accession>
<keyword evidence="16" id="KW-1185">Reference proteome</keyword>
<dbReference type="Gene3D" id="2.60.40.3120">
    <property type="match status" value="1"/>
</dbReference>
<evidence type="ECO:0000256" key="11">
    <source>
        <dbReference type="ARBA" id="ARBA00026108"/>
    </source>
</evidence>
<comment type="subcellular location">
    <subcellularLocation>
        <location evidence="2">Cytoplasm</location>
    </subcellularLocation>
</comment>
<organism evidence="15 16">
    <name type="scientific">Photinus pyralis</name>
    <name type="common">Common eastern firefly</name>
    <name type="synonym">Lampyris pyralis</name>
    <dbReference type="NCBI Taxonomy" id="7054"/>
    <lineage>
        <taxon>Eukaryota</taxon>
        <taxon>Metazoa</taxon>
        <taxon>Ecdysozoa</taxon>
        <taxon>Arthropoda</taxon>
        <taxon>Hexapoda</taxon>
        <taxon>Insecta</taxon>
        <taxon>Pterygota</taxon>
        <taxon>Neoptera</taxon>
        <taxon>Endopterygota</taxon>
        <taxon>Coleoptera</taxon>
        <taxon>Polyphaga</taxon>
        <taxon>Elateriformia</taxon>
        <taxon>Elateroidea</taxon>
        <taxon>Lampyridae</taxon>
        <taxon>Lampyrinae</taxon>
        <taxon>Photinus</taxon>
    </lineage>
</organism>
<feature type="compositionally biased region" description="Low complexity" evidence="13">
    <location>
        <begin position="636"/>
        <end position="648"/>
    </location>
</feature>
<dbReference type="EC" id="3.4.17.24" evidence="11"/>
<sequence>MDDLECAGFEFFSNFDSANLSRVEYVPCFESATQSSRSTLQDVHDVEFNIWTKPDCFGTEFENANRTWFYFGIRANAPELVVKLNLVDLNRQGKMYSQGMAPVYRIVPGKLQWERVRDKPSYSMNDNIFTLSFKYKTPENVQSIVYFAFTYPYSYAELTNTLNTNDERFLDKAVLSRDDIYYVREAICFSLEGRRVELLTISSYHNISNEREARLKDLFPEKHVLRPFRFIGKKVIFISARVHPGETPSSFVFNGILNLLLSVDNPVAIVLRRLYVFKLIPMLNPDGVARGHYRTDTRGVNLNRMYLNPSLTLHPSIFAARALIRYHHFGYEKEDHFCETIDLPNDNDDISSMEDNHGGNDHKLTEKGLTENHENKISKVADDDENTEYGDLNSNESGLFMYLDMHGHASKKGIFMYGNHFEDFERNIDCMLLPKIMSINNFNFHFTACNFTERNMYLKDRRDGMSREGSGRVAVLKLTGLVRSYTLECNYNTGSLVNVLPSTIKESGRGVHTIPIPPKYNPHIFEEVGKTLGASILDLTGDNPITRLPNSQFHSLNGVRDWLKMHCVNELGETRCVPARFKLRKSSSLRAQGKSLRGAVLKTRSPSIRDAKRIMVKAVHSTSVVPVERKENICASSPRNSSQPSCSNIVTVPRPRPKVLFDSTRSKSRKESTLKLKGNTTVEKSKSASNVKHSQSRHNATKLKSVKLDAIKEKEQKGTEGKRMIAKYKGKCDGRKGSDSDLIVQWDSHNAAQVFSHKVKGYGIKALPSLGGDPGPTKGLFRVYNFSKSKKSKRPLRRLASSNDVPTKIDKHKKRRTLKGQTS</sequence>
<dbReference type="Gene3D" id="3.40.630.10">
    <property type="entry name" value="Zn peptidases"/>
    <property type="match status" value="1"/>
</dbReference>
<dbReference type="SUPFAM" id="SSF53187">
    <property type="entry name" value="Zn-dependent exopeptidases"/>
    <property type="match status" value="1"/>
</dbReference>
<feature type="compositionally biased region" description="Polar residues" evidence="13">
    <location>
        <begin position="679"/>
        <end position="693"/>
    </location>
</feature>
<evidence type="ECO:0000256" key="7">
    <source>
        <dbReference type="ARBA" id="ARBA00022801"/>
    </source>
</evidence>
<keyword evidence="5" id="KW-0645">Protease</keyword>
<evidence type="ECO:0000256" key="12">
    <source>
        <dbReference type="PROSITE-ProRule" id="PRU01379"/>
    </source>
</evidence>
<comment type="catalytic activity">
    <reaction evidence="10">
        <text>C-terminal L-alpha-aminoacyl-L-glutamyl-L-glutamyl-[tubulin] + H2O = C-terminal L-alpha-aminoacyl-L-glutamyl-[tubulin] + L-glutamate</text>
        <dbReference type="Rhea" id="RHEA:63792"/>
        <dbReference type="Rhea" id="RHEA-COMP:16435"/>
        <dbReference type="Rhea" id="RHEA-COMP:16436"/>
        <dbReference type="ChEBI" id="CHEBI:15377"/>
        <dbReference type="ChEBI" id="CHEBI:29985"/>
        <dbReference type="ChEBI" id="CHEBI:149555"/>
        <dbReference type="ChEBI" id="CHEBI:149556"/>
        <dbReference type="EC" id="3.4.17.24"/>
    </reaction>
    <physiologicalReaction direction="left-to-right" evidence="10">
        <dbReference type="Rhea" id="RHEA:63793"/>
    </physiologicalReaction>
</comment>
<feature type="active site" description="Proton donor/acceptor" evidence="12">
    <location>
        <position position="488"/>
    </location>
</feature>
<evidence type="ECO:0000256" key="6">
    <source>
        <dbReference type="ARBA" id="ARBA00022723"/>
    </source>
</evidence>
<dbReference type="Proteomes" id="UP000327044">
    <property type="component" value="Unassembled WGS sequence"/>
</dbReference>
<evidence type="ECO:0000256" key="10">
    <source>
        <dbReference type="ARBA" id="ARBA00024524"/>
    </source>
</evidence>
<dbReference type="InterPro" id="IPR034286">
    <property type="entry name" value="M14_AGBL5-like"/>
</dbReference>
<comment type="similarity">
    <text evidence="3 12">Belongs to the peptidase M14 family.</text>
</comment>
<dbReference type="InterPro" id="IPR000834">
    <property type="entry name" value="Peptidase_M14"/>
</dbReference>
<evidence type="ECO:0000256" key="4">
    <source>
        <dbReference type="ARBA" id="ARBA00022490"/>
    </source>
</evidence>
<keyword evidence="9" id="KW-0482">Metalloprotease</keyword>
<name>A0A5N4AZ28_PHOPY</name>
<keyword evidence="6" id="KW-0479">Metal-binding</keyword>
<evidence type="ECO:0000256" key="9">
    <source>
        <dbReference type="ARBA" id="ARBA00023049"/>
    </source>
</evidence>
<keyword evidence="8" id="KW-0862">Zinc</keyword>
<dbReference type="EMBL" id="VVIM01000002">
    <property type="protein sequence ID" value="KAB0802410.1"/>
    <property type="molecule type" value="Genomic_DNA"/>
</dbReference>
<dbReference type="GO" id="GO:0008270">
    <property type="term" value="F:zinc ion binding"/>
    <property type="evidence" value="ECO:0007669"/>
    <property type="project" value="InterPro"/>
</dbReference>
<feature type="region of interest" description="Disordered" evidence="13">
    <location>
        <begin position="635"/>
        <end position="654"/>
    </location>
</feature>
<evidence type="ECO:0000256" key="5">
    <source>
        <dbReference type="ARBA" id="ARBA00022670"/>
    </source>
</evidence>
<dbReference type="GO" id="GO:0004181">
    <property type="term" value="F:metallocarboxypeptidase activity"/>
    <property type="evidence" value="ECO:0007669"/>
    <property type="project" value="InterPro"/>
</dbReference>